<dbReference type="Proteomes" id="UP000070700">
    <property type="component" value="Unassembled WGS sequence"/>
</dbReference>
<dbReference type="AlphaFoldDB" id="A0A132B434"/>
<reference evidence="2 3" key="1">
    <citation type="submission" date="2015-10" db="EMBL/GenBank/DDBJ databases">
        <title>Full genome of DAOMC 229536 Phialocephala scopiformis, a fungal endophyte of spruce producing the potent anti-insectan compound rugulosin.</title>
        <authorList>
            <consortium name="DOE Joint Genome Institute"/>
            <person name="Walker A.K."/>
            <person name="Frasz S.L."/>
            <person name="Seifert K.A."/>
            <person name="Miller J.D."/>
            <person name="Mondo S.J."/>
            <person name="Labutti K."/>
            <person name="Lipzen A."/>
            <person name="Dockter R."/>
            <person name="Kennedy M."/>
            <person name="Grigoriev I.V."/>
            <person name="Spatafora J.W."/>
        </authorList>
    </citation>
    <scope>NUCLEOTIDE SEQUENCE [LARGE SCALE GENOMIC DNA]</scope>
    <source>
        <strain evidence="2 3">CBS 120377</strain>
    </source>
</reference>
<dbReference type="EMBL" id="KQ947442">
    <property type="protein sequence ID" value="KUJ06993.1"/>
    <property type="molecule type" value="Genomic_DNA"/>
</dbReference>
<protein>
    <recommendedName>
        <fullName evidence="1">LYR motif-containing protein Cup1-like N-terminal domain-containing protein</fullName>
    </recommendedName>
</protein>
<evidence type="ECO:0000259" key="1">
    <source>
        <dbReference type="Pfam" id="PF20263"/>
    </source>
</evidence>
<proteinExistence type="predicted"/>
<dbReference type="InParanoid" id="A0A132B434"/>
<dbReference type="KEGG" id="psco:LY89DRAFT_692074"/>
<dbReference type="OrthoDB" id="5521299at2759"/>
<keyword evidence="3" id="KW-1185">Reference proteome</keyword>
<evidence type="ECO:0000313" key="2">
    <source>
        <dbReference type="EMBL" id="KUJ06993.1"/>
    </source>
</evidence>
<accession>A0A132B434</accession>
<sequence>MAPPEQVLHLYRRLLRATTYIPDSFTRSYIHGFVTSRFKANCTPANLFKPNARALASNRLKKARHWAKIIESASQGHIADLQKVLIQVHGRQGPRKRVLLRQLLQPEEDRLPKDDSALEDLIHKPVADSSLRFERGTKLYALCESQRENHHPEHNKSKLRHLEPKIPAENGWGRPTPRKLAENLRKRWWAESIDKLLPPVPQGEVQRLRDLASGAIPLDEAPPRRAKGTISDLYKAEQKHISGDQLLNVLRSPARTERLGVPKLDFDPSRGLVIAHTEESAPKPFSPSHARSMRRMYSLISQLTPLMIQDEVTKKWIVQWGGRKSKALNGVVSKPSAQHLELFEGLNGVDDSARPLTRRQNNTLKKRERAKLEELEGENRLEL</sequence>
<name>A0A132B434_MOLSC</name>
<dbReference type="CDD" id="cd20273">
    <property type="entry name" value="Complex1_LYR_unchar"/>
    <property type="match status" value="1"/>
</dbReference>
<dbReference type="GeneID" id="28826191"/>
<feature type="domain" description="LYR motif-containing protein Cup1-like N-terminal" evidence="1">
    <location>
        <begin position="10"/>
        <end position="100"/>
    </location>
</feature>
<dbReference type="Pfam" id="PF20263">
    <property type="entry name" value="LYRM2-like"/>
    <property type="match status" value="1"/>
</dbReference>
<dbReference type="RefSeq" id="XP_018061348.1">
    <property type="nucleotide sequence ID" value="XM_018216465.1"/>
</dbReference>
<gene>
    <name evidence="2" type="ORF">LY89DRAFT_692074</name>
</gene>
<evidence type="ECO:0000313" key="3">
    <source>
        <dbReference type="Proteomes" id="UP000070700"/>
    </source>
</evidence>
<organism evidence="2 3">
    <name type="scientific">Mollisia scopiformis</name>
    <name type="common">Conifer needle endophyte fungus</name>
    <name type="synonym">Phialocephala scopiformis</name>
    <dbReference type="NCBI Taxonomy" id="149040"/>
    <lineage>
        <taxon>Eukaryota</taxon>
        <taxon>Fungi</taxon>
        <taxon>Dikarya</taxon>
        <taxon>Ascomycota</taxon>
        <taxon>Pezizomycotina</taxon>
        <taxon>Leotiomycetes</taxon>
        <taxon>Helotiales</taxon>
        <taxon>Mollisiaceae</taxon>
        <taxon>Mollisia</taxon>
    </lineage>
</organism>
<dbReference type="InterPro" id="IPR046896">
    <property type="entry name" value="Cup1-like_N"/>
</dbReference>